<dbReference type="EMBL" id="CP036280">
    <property type="protein sequence ID" value="QDU72588.1"/>
    <property type="molecule type" value="Genomic_DNA"/>
</dbReference>
<proteinExistence type="predicted"/>
<dbReference type="RefSeq" id="WP_145446762.1">
    <property type="nucleotide sequence ID" value="NZ_CP036280.1"/>
</dbReference>
<dbReference type="CDD" id="cd14254">
    <property type="entry name" value="Dockerin_II"/>
    <property type="match status" value="1"/>
</dbReference>
<feature type="chain" id="PRO_5021783476" evidence="1">
    <location>
        <begin position="25"/>
        <end position="808"/>
    </location>
</feature>
<keyword evidence="1" id="KW-0732">Signal</keyword>
<dbReference type="AlphaFoldDB" id="A0A518C038"/>
<evidence type="ECO:0000256" key="1">
    <source>
        <dbReference type="SAM" id="SignalP"/>
    </source>
</evidence>
<dbReference type="SUPFAM" id="SSF141571">
    <property type="entry name" value="Pentapeptide repeat-like"/>
    <property type="match status" value="4"/>
</dbReference>
<dbReference type="SUPFAM" id="SSF63446">
    <property type="entry name" value="Type I dockerin domain"/>
    <property type="match status" value="1"/>
</dbReference>
<dbReference type="PROSITE" id="PS00448">
    <property type="entry name" value="CLOS_CELLULOSOME_RPT"/>
    <property type="match status" value="1"/>
</dbReference>
<dbReference type="Pfam" id="PF00805">
    <property type="entry name" value="Pentapeptide"/>
    <property type="match status" value="9"/>
</dbReference>
<protein>
    <submittedName>
        <fullName evidence="2">Secreted effector protein pipB2</fullName>
    </submittedName>
</protein>
<sequence length="808" mass="87190" precursor="true">MTRITSGGVLASTLILALTTTTHADIYQWTASRGIYQSTTLTPDGAGKTAEPYADLQGLNLYKAYLREADLTQANLSNANLADAYLYNATLTNTDLSDAIITEANFGSTTDFGFTATQLYSTASYKNKNLAGIKLYSNDLTGWNLAGQNLASASFYNATLTNTDLSDAIITEANFGSTTDSGFTAAQLYSTASYKNKNLAGIDLRYNDLTGWNLAGQNLTDADFDDANLTNTDLNNADLTDANLDYANLTNTDLSDAIITEANFGSTTDSGFTAGQLYSTASYKNKNLAGIDLRYNDLTAWNLAGQNLTDAYFGLANLANTDLSDALITGADFYRTTDSGFTAAQLYSTASYKNKNLTGIDLGYNDLTGWNLAGQNLTNTDLNNANLTDAYLYNATLTNTDLSDAIITEANFGSTTDSGFTATQLYSTASYKNKNLTGIKLYSNDLTGWNLAGQNLTDTDLDYANLTNTDLNNANLTDANLDYANLTNTDLSDALITGADFYRTTDSGFTAGQLYSTASYKNKNLAGIDLGYNDLTDWDLSNLNLQSVVFNHANLHNTDFTASDLRRSHYYIDRTSGNRMSQRLAGVRNAIHPDGRVKGLILQSSETLRIWDDNPLDESEPAIPITIEQELTIDPAATLRLVFEDNQWGSIIQFADPDTPVALAGTLLLEFDDGLDLQSLQITTYQLFDWTNADITGAFDTILYNGPGTFDTSSLMATGEVTYFSATLLPADANLDGSVDMNDLSILAANFGLPGVFGFTQGDFNGDNTVDLLDLSILASHFGNTAIPEPAAVTILLTLLPLSRRRSA</sequence>
<dbReference type="InterPro" id="IPR018247">
    <property type="entry name" value="EF_Hand_1_Ca_BS"/>
</dbReference>
<dbReference type="InterPro" id="IPR002105">
    <property type="entry name" value="Dockerin_1_rpt"/>
</dbReference>
<name>A0A518C038_9BACT</name>
<dbReference type="GO" id="GO:0000272">
    <property type="term" value="P:polysaccharide catabolic process"/>
    <property type="evidence" value="ECO:0007669"/>
    <property type="project" value="InterPro"/>
</dbReference>
<dbReference type="PANTHER" id="PTHR14136:SF17">
    <property type="entry name" value="BTB_POZ DOMAIN-CONTAINING PROTEIN KCTD9"/>
    <property type="match status" value="1"/>
</dbReference>
<feature type="signal peptide" evidence="1">
    <location>
        <begin position="1"/>
        <end position="24"/>
    </location>
</feature>
<dbReference type="Proteomes" id="UP000320386">
    <property type="component" value="Chromosome"/>
</dbReference>
<dbReference type="KEGG" id="mcad:Pan265_24580"/>
<evidence type="ECO:0000313" key="2">
    <source>
        <dbReference type="EMBL" id="QDU72588.1"/>
    </source>
</evidence>
<dbReference type="InterPro" id="IPR051082">
    <property type="entry name" value="Pentapeptide-BTB/POZ_domain"/>
</dbReference>
<dbReference type="PANTHER" id="PTHR14136">
    <property type="entry name" value="BTB_POZ DOMAIN-CONTAINING PROTEIN KCTD9"/>
    <property type="match status" value="1"/>
</dbReference>
<dbReference type="PROSITE" id="PS00018">
    <property type="entry name" value="EF_HAND_1"/>
    <property type="match status" value="1"/>
</dbReference>
<dbReference type="GO" id="GO:0004553">
    <property type="term" value="F:hydrolase activity, hydrolyzing O-glycosyl compounds"/>
    <property type="evidence" value="ECO:0007669"/>
    <property type="project" value="InterPro"/>
</dbReference>
<reference evidence="2 3" key="1">
    <citation type="submission" date="2019-02" db="EMBL/GenBank/DDBJ databases">
        <title>Deep-cultivation of Planctomycetes and their phenomic and genomic characterization uncovers novel biology.</title>
        <authorList>
            <person name="Wiegand S."/>
            <person name="Jogler M."/>
            <person name="Boedeker C."/>
            <person name="Pinto D."/>
            <person name="Vollmers J."/>
            <person name="Rivas-Marin E."/>
            <person name="Kohn T."/>
            <person name="Peeters S.H."/>
            <person name="Heuer A."/>
            <person name="Rast P."/>
            <person name="Oberbeckmann S."/>
            <person name="Bunk B."/>
            <person name="Jeske O."/>
            <person name="Meyerdierks A."/>
            <person name="Storesund J.E."/>
            <person name="Kallscheuer N."/>
            <person name="Luecker S."/>
            <person name="Lage O.M."/>
            <person name="Pohl T."/>
            <person name="Merkel B.J."/>
            <person name="Hornburger P."/>
            <person name="Mueller R.-W."/>
            <person name="Bruemmer F."/>
            <person name="Labrenz M."/>
            <person name="Spormann A.M."/>
            <person name="Op den Camp H."/>
            <person name="Overmann J."/>
            <person name="Amann R."/>
            <person name="Jetten M.S.M."/>
            <person name="Mascher T."/>
            <person name="Medema M.H."/>
            <person name="Devos D.P."/>
            <person name="Kaster A.-K."/>
            <person name="Ovreas L."/>
            <person name="Rohde M."/>
            <person name="Galperin M.Y."/>
            <person name="Jogler C."/>
        </authorList>
    </citation>
    <scope>NUCLEOTIDE SEQUENCE [LARGE SCALE GENOMIC DNA]</scope>
    <source>
        <strain evidence="2 3">Pan265</strain>
    </source>
</reference>
<dbReference type="OrthoDB" id="245382at2"/>
<dbReference type="Gene3D" id="2.160.20.80">
    <property type="entry name" value="E3 ubiquitin-protein ligase SopA"/>
    <property type="match status" value="5"/>
</dbReference>
<keyword evidence="3" id="KW-1185">Reference proteome</keyword>
<dbReference type="InterPro" id="IPR036439">
    <property type="entry name" value="Dockerin_dom_sf"/>
</dbReference>
<dbReference type="Gene3D" id="1.10.1330.10">
    <property type="entry name" value="Dockerin domain"/>
    <property type="match status" value="1"/>
</dbReference>
<accession>A0A518C038</accession>
<organism evidence="2 3">
    <name type="scientific">Mucisphaera calidilacus</name>
    <dbReference type="NCBI Taxonomy" id="2527982"/>
    <lineage>
        <taxon>Bacteria</taxon>
        <taxon>Pseudomonadati</taxon>
        <taxon>Planctomycetota</taxon>
        <taxon>Phycisphaerae</taxon>
        <taxon>Phycisphaerales</taxon>
        <taxon>Phycisphaeraceae</taxon>
        <taxon>Mucisphaera</taxon>
    </lineage>
</organism>
<evidence type="ECO:0000313" key="3">
    <source>
        <dbReference type="Proteomes" id="UP000320386"/>
    </source>
</evidence>
<gene>
    <name evidence="2" type="primary">pipB2_3</name>
    <name evidence="2" type="ORF">Pan265_24580</name>
</gene>
<dbReference type="InterPro" id="IPR001646">
    <property type="entry name" value="5peptide_repeat"/>
</dbReference>